<dbReference type="GO" id="GO:1990838">
    <property type="term" value="F:poly(U)-specific exoribonuclease activity, producing 3' uridine cyclic phosphate ends"/>
    <property type="evidence" value="ECO:0007669"/>
    <property type="project" value="UniProtKB-UniRule"/>
</dbReference>
<comment type="function">
    <text evidence="1">Phosphodiesterase responsible for the U6 snRNA 3' end processing. Acts as an exoribonuclease (RNase) responsible for trimming the poly(U) tract of the last nucleotides in the pre-U6 snRNA molecule, leading to the formation of mature U6 snRNA.</text>
</comment>
<dbReference type="EMBL" id="BDGX01000021">
    <property type="protein sequence ID" value="GAV50221.1"/>
    <property type="molecule type" value="Genomic_DNA"/>
</dbReference>
<name>A0A1Q3A3C2_ZYGRO</name>
<reference evidence="2 3" key="1">
    <citation type="submission" date="2016-08" db="EMBL/GenBank/DDBJ databases">
        <title>Draft genome sequence of allopolyploid Zygosaccharomyces rouxii.</title>
        <authorList>
            <person name="Watanabe J."/>
            <person name="Uehara K."/>
            <person name="Mogi Y."/>
            <person name="Tsukioka Y."/>
        </authorList>
    </citation>
    <scope>NUCLEOTIDE SEQUENCE [LARGE SCALE GENOMIC DNA]</scope>
    <source>
        <strain evidence="2 3">NBRC 110957</strain>
    </source>
</reference>
<dbReference type="InterPro" id="IPR027521">
    <property type="entry name" value="Usb1"/>
</dbReference>
<dbReference type="OMA" id="HEPTERD"/>
<dbReference type="GO" id="GO:0034477">
    <property type="term" value="P:U6 snRNA 3'-end processing"/>
    <property type="evidence" value="ECO:0007669"/>
    <property type="project" value="UniProtKB-UniRule"/>
</dbReference>
<dbReference type="GO" id="GO:0005634">
    <property type="term" value="C:nucleus"/>
    <property type="evidence" value="ECO:0007669"/>
    <property type="project" value="UniProtKB-SubCell"/>
</dbReference>
<accession>A0A1Q3A3C2</accession>
<keyword evidence="1" id="KW-0539">Nucleus</keyword>
<sequence length="255" mass="29399">MDHIREDYSSSDSESDIETVPELPDAILDKYHLTPSVNMNRAATGFNSFVYLEWRPSKLQRIHLTRVLVNFQAQCSGSGIEVLKRLKLEPLHVSALGSPEPLHVSLTRSLEFSDAMQRDRFQQSLSTRLAASQLSPIDIAFEPRFQVLDSRFKDRVFLTLPVLSSQRSHWFKFVYQVIWQSLREVWPNLNDKEIDEMLCPAESVHMSIAQTHGTRAKELAVWIQPLEPLQPLPTWNVTHLKLDKNRECIKIPLVT</sequence>
<dbReference type="HAMAP" id="MF_03040">
    <property type="entry name" value="USB1"/>
    <property type="match status" value="1"/>
</dbReference>
<dbReference type="OrthoDB" id="49151at2759"/>
<evidence type="ECO:0000313" key="2">
    <source>
        <dbReference type="EMBL" id="GAV50221.1"/>
    </source>
</evidence>
<feature type="active site" description="Proton donor/acceptor" evidence="1">
    <location>
        <position position="103"/>
    </location>
</feature>
<evidence type="ECO:0000256" key="1">
    <source>
        <dbReference type="HAMAP-Rule" id="MF_03040"/>
    </source>
</evidence>
<gene>
    <name evidence="1" type="primary">USB1</name>
    <name evidence="2" type="ORF">ZYGR_0U00770</name>
</gene>
<dbReference type="AlphaFoldDB" id="A0A1Q3A3C2"/>
<keyword evidence="1" id="KW-0540">Nuclease</keyword>
<feature type="active site" description="Proton donor/acceptor" evidence="1">
    <location>
        <position position="205"/>
    </location>
</feature>
<organism evidence="2 3">
    <name type="scientific">Zygosaccharomyces rouxii</name>
    <dbReference type="NCBI Taxonomy" id="4956"/>
    <lineage>
        <taxon>Eukaryota</taxon>
        <taxon>Fungi</taxon>
        <taxon>Dikarya</taxon>
        <taxon>Ascomycota</taxon>
        <taxon>Saccharomycotina</taxon>
        <taxon>Saccharomycetes</taxon>
        <taxon>Saccharomycetales</taxon>
        <taxon>Saccharomycetaceae</taxon>
        <taxon>Zygosaccharomyces</taxon>
    </lineage>
</organism>
<dbReference type="Proteomes" id="UP000187013">
    <property type="component" value="Unassembled WGS sequence"/>
</dbReference>
<dbReference type="EC" id="3.1.4.-" evidence="1"/>
<evidence type="ECO:0000313" key="3">
    <source>
        <dbReference type="Proteomes" id="UP000187013"/>
    </source>
</evidence>
<dbReference type="eggNOG" id="ENOG502S533">
    <property type="taxonomic scope" value="Eukaryota"/>
</dbReference>
<dbReference type="Pfam" id="PF09749">
    <property type="entry name" value="HVSL"/>
    <property type="match status" value="1"/>
</dbReference>
<comment type="similarity">
    <text evidence="1">Belongs to the 2H phosphoesterase superfamily. USB1 family.</text>
</comment>
<dbReference type="Gene3D" id="3.90.1140.10">
    <property type="entry name" value="Cyclic phosphodiesterase"/>
    <property type="match status" value="1"/>
</dbReference>
<comment type="subcellular location">
    <subcellularLocation>
        <location evidence="1">Nucleus</location>
    </subcellularLocation>
</comment>
<proteinExistence type="inferred from homology"/>
<protein>
    <recommendedName>
        <fullName evidence="1">U6 snRNA phosphodiesterase</fullName>
        <ecNumber evidence="1">3.1.4.-</ecNumber>
    </recommendedName>
</protein>
<comment type="caution">
    <text evidence="2">The sequence shown here is derived from an EMBL/GenBank/DDBJ whole genome shotgun (WGS) entry which is preliminary data.</text>
</comment>
<keyword evidence="1" id="KW-0378">Hydrolase</keyword>